<evidence type="ECO:0000313" key="9">
    <source>
        <dbReference type="Proteomes" id="UP000477779"/>
    </source>
</evidence>
<dbReference type="InterPro" id="IPR017871">
    <property type="entry name" value="ABC_transporter-like_CS"/>
</dbReference>
<dbReference type="RefSeq" id="WP_154226737.1">
    <property type="nucleotide sequence ID" value="NZ_CP045309.1"/>
</dbReference>
<dbReference type="EMBL" id="JAAHBZ010000003">
    <property type="protein sequence ID" value="NES27837.1"/>
    <property type="molecule type" value="Genomic_DNA"/>
</dbReference>
<dbReference type="Proteomes" id="UP000477779">
    <property type="component" value="Unassembled WGS sequence"/>
</dbReference>
<dbReference type="Pfam" id="PF08352">
    <property type="entry name" value="oligo_HPY"/>
    <property type="match status" value="2"/>
</dbReference>
<dbReference type="Gene3D" id="3.40.50.300">
    <property type="entry name" value="P-loop containing nucleotide triphosphate hydrolases"/>
    <property type="match status" value="2"/>
</dbReference>
<sequence>MSESTGRHTPAAGGVQPLLELRDLDTDIALRHGTVHALDGVSLQVMPGETLGVVGESGSGKTMTALSIMGLLPPGGRVSGGQILFEGRDLRALPADEVRRIRGVRMGMVFQDPLTSLNPTMRIGAQVGEPLRVHERVGRAEARERTIEILRRVGMPRPERIVDNYPHELSGGMRQRVAIAMALVCSPRLLIADEPTTALDVTTQRQILELIDDLKEEFGMAVVLVTHDLGVIAGRADRVAVMYAGRVVETATTAELFRSPRHRYTQALMEALPESAIRESGEHARLYSIPGLPPDLSRPLTGCRFAPRCRHVTDECRTTEVTLSAGAHQHACLHPVPTELAAPVRLPAPVRVEPAPAVAAASSAESAAEPVLSVRNLVKNYAAHGRGLLRRTAGQVSAVADVSFDVAPGETFGLVGESGCGKSTVGRLAVGLEQPTAGQILLDGTDIAGLTGRERRRMHRQVQLMFQDSYAAMNPRMRVDAILAEPLEIQKVGGTTERRARIATLLDQVGLSRRVLERYPHEFSGGQLQRIGLARSLALQPRLIVGDEPVSALDVSIQAQVLNLMRDLQRELGLAYVFISHDLSVVDYMADRIGVMYLGKLVEVGPARDVVRAARHPYTQALIDAVPSVTPNAAAERDGVTIRGELPSALNPPTGCRFRTRCPLAQDICATEPPLAGDAHEVACHFPLRPESTAAAAPAGAAA</sequence>
<proteinExistence type="inferred from homology"/>
<dbReference type="GO" id="GO:0015833">
    <property type="term" value="P:peptide transport"/>
    <property type="evidence" value="ECO:0007669"/>
    <property type="project" value="InterPro"/>
</dbReference>
<dbReference type="InterPro" id="IPR013563">
    <property type="entry name" value="Oligopep_ABC_C"/>
</dbReference>
<reference evidence="6 9" key="2">
    <citation type="submission" date="2020-02" db="EMBL/GenBank/DDBJ databases">
        <title>WGS of Micromonospora spp. isolated from hot spring.</title>
        <authorList>
            <person name="Thawai C."/>
        </authorList>
    </citation>
    <scope>NUCLEOTIDE SEQUENCE [LARGE SCALE GENOMIC DNA]</scope>
    <source>
        <strain evidence="6 9">TMS7</strain>
    </source>
</reference>
<gene>
    <name evidence="6" type="ORF">G3561_09745</name>
    <name evidence="7" type="ORF">GCE86_10295</name>
</gene>
<evidence type="ECO:0000313" key="8">
    <source>
        <dbReference type="Proteomes" id="UP000402241"/>
    </source>
</evidence>
<protein>
    <submittedName>
        <fullName evidence="6 7">ABC transporter ATP-binding protein</fullName>
    </submittedName>
</protein>
<accession>A0AAJ2ZCT9</accession>
<dbReference type="GO" id="GO:0016887">
    <property type="term" value="F:ATP hydrolysis activity"/>
    <property type="evidence" value="ECO:0007669"/>
    <property type="project" value="InterPro"/>
</dbReference>
<dbReference type="FunFam" id="3.40.50.300:FF:000016">
    <property type="entry name" value="Oligopeptide ABC transporter ATP-binding component"/>
    <property type="match status" value="2"/>
</dbReference>
<evidence type="ECO:0000313" key="6">
    <source>
        <dbReference type="EMBL" id="NES27837.1"/>
    </source>
</evidence>
<dbReference type="InterPro" id="IPR003439">
    <property type="entry name" value="ABC_transporter-like_ATP-bd"/>
</dbReference>
<evidence type="ECO:0000256" key="4">
    <source>
        <dbReference type="ARBA" id="ARBA00022840"/>
    </source>
</evidence>
<evidence type="ECO:0000259" key="5">
    <source>
        <dbReference type="PROSITE" id="PS50893"/>
    </source>
</evidence>
<feature type="domain" description="ABC transporter" evidence="5">
    <location>
        <begin position="19"/>
        <end position="269"/>
    </location>
</feature>
<dbReference type="NCBIfam" id="NF008453">
    <property type="entry name" value="PRK11308.1"/>
    <property type="match status" value="2"/>
</dbReference>
<dbReference type="PROSITE" id="PS00211">
    <property type="entry name" value="ABC_TRANSPORTER_1"/>
    <property type="match status" value="2"/>
</dbReference>
<dbReference type="InterPro" id="IPR050319">
    <property type="entry name" value="ABC_transp_ATP-bind"/>
</dbReference>
<organism evidence="6 9">
    <name type="scientific">Micromonospora terminaliae</name>
    <dbReference type="NCBI Taxonomy" id="1914461"/>
    <lineage>
        <taxon>Bacteria</taxon>
        <taxon>Bacillati</taxon>
        <taxon>Actinomycetota</taxon>
        <taxon>Actinomycetes</taxon>
        <taxon>Micromonosporales</taxon>
        <taxon>Micromonosporaceae</taxon>
        <taxon>Micromonospora</taxon>
    </lineage>
</organism>
<reference evidence="7 8" key="1">
    <citation type="submission" date="2019-10" db="EMBL/GenBank/DDBJ databases">
        <title>Genome Sequence of Micromonospora terminaliae DSM 101760.</title>
        <authorList>
            <person name="Guo L."/>
        </authorList>
    </citation>
    <scope>NUCLEOTIDE SEQUENCE [LARGE SCALE GENOMIC DNA]</scope>
    <source>
        <strain evidence="7 8">DSM 101760</strain>
    </source>
</reference>
<dbReference type="PROSITE" id="PS50893">
    <property type="entry name" value="ABC_TRANSPORTER_2"/>
    <property type="match status" value="2"/>
</dbReference>
<feature type="domain" description="ABC transporter" evidence="5">
    <location>
        <begin position="372"/>
        <end position="623"/>
    </location>
</feature>
<dbReference type="InterPro" id="IPR027417">
    <property type="entry name" value="P-loop_NTPase"/>
</dbReference>
<dbReference type="PANTHER" id="PTHR43776">
    <property type="entry name" value="TRANSPORT ATP-BINDING PROTEIN"/>
    <property type="match status" value="1"/>
</dbReference>
<name>A0AAJ2ZCT9_9ACTN</name>
<keyword evidence="2" id="KW-0813">Transport</keyword>
<dbReference type="PANTHER" id="PTHR43776:SF7">
    <property type="entry name" value="D,D-DIPEPTIDE TRANSPORT ATP-BINDING PROTEIN DDPF-RELATED"/>
    <property type="match status" value="1"/>
</dbReference>
<dbReference type="GO" id="GO:0005524">
    <property type="term" value="F:ATP binding"/>
    <property type="evidence" value="ECO:0007669"/>
    <property type="project" value="UniProtKB-KW"/>
</dbReference>
<evidence type="ECO:0000313" key="7">
    <source>
        <dbReference type="EMBL" id="QGL47385.1"/>
    </source>
</evidence>
<dbReference type="SMART" id="SM00382">
    <property type="entry name" value="AAA"/>
    <property type="match status" value="2"/>
</dbReference>
<dbReference type="CDD" id="cd03257">
    <property type="entry name" value="ABC_NikE_OppD_transporters"/>
    <property type="match status" value="2"/>
</dbReference>
<evidence type="ECO:0000256" key="2">
    <source>
        <dbReference type="ARBA" id="ARBA00022448"/>
    </source>
</evidence>
<keyword evidence="4 6" id="KW-0067">ATP-binding</keyword>
<keyword evidence="8" id="KW-1185">Reference proteome</keyword>
<evidence type="ECO:0000256" key="3">
    <source>
        <dbReference type="ARBA" id="ARBA00022741"/>
    </source>
</evidence>
<dbReference type="EMBL" id="CP045309">
    <property type="protein sequence ID" value="QGL47385.1"/>
    <property type="molecule type" value="Genomic_DNA"/>
</dbReference>
<keyword evidence="3" id="KW-0547">Nucleotide-binding</keyword>
<dbReference type="NCBIfam" id="NF007739">
    <property type="entry name" value="PRK10419.1"/>
    <property type="match status" value="2"/>
</dbReference>
<comment type="similarity">
    <text evidence="1">Belongs to the ABC transporter superfamily.</text>
</comment>
<dbReference type="InterPro" id="IPR003593">
    <property type="entry name" value="AAA+_ATPase"/>
</dbReference>
<evidence type="ECO:0000256" key="1">
    <source>
        <dbReference type="ARBA" id="ARBA00005417"/>
    </source>
</evidence>
<dbReference type="Pfam" id="PF00005">
    <property type="entry name" value="ABC_tran"/>
    <property type="match status" value="2"/>
</dbReference>
<dbReference type="GO" id="GO:0055085">
    <property type="term" value="P:transmembrane transport"/>
    <property type="evidence" value="ECO:0007669"/>
    <property type="project" value="UniProtKB-ARBA"/>
</dbReference>
<dbReference type="Proteomes" id="UP000402241">
    <property type="component" value="Chromosome"/>
</dbReference>
<dbReference type="NCBIfam" id="TIGR01727">
    <property type="entry name" value="oligo_HPY"/>
    <property type="match status" value="2"/>
</dbReference>
<dbReference type="SUPFAM" id="SSF52540">
    <property type="entry name" value="P-loop containing nucleoside triphosphate hydrolases"/>
    <property type="match status" value="2"/>
</dbReference>
<dbReference type="AlphaFoldDB" id="A0AAJ2ZCT9"/>